<protein>
    <submittedName>
        <fullName evidence="1">Uncharacterized protein</fullName>
    </submittedName>
</protein>
<dbReference type="EMBL" id="BGPR01116004">
    <property type="protein sequence ID" value="GBN05736.1"/>
    <property type="molecule type" value="Genomic_DNA"/>
</dbReference>
<reference evidence="1 2" key="1">
    <citation type="journal article" date="2019" name="Sci. Rep.">
        <title>Orb-weaving spider Araneus ventricosus genome elucidates the spidroin gene catalogue.</title>
        <authorList>
            <person name="Kono N."/>
            <person name="Nakamura H."/>
            <person name="Ohtoshi R."/>
            <person name="Moran D.A.P."/>
            <person name="Shinohara A."/>
            <person name="Yoshida Y."/>
            <person name="Fujiwara M."/>
            <person name="Mori M."/>
            <person name="Tomita M."/>
            <person name="Arakawa K."/>
        </authorList>
    </citation>
    <scope>NUCLEOTIDE SEQUENCE [LARGE SCALE GENOMIC DNA]</scope>
</reference>
<accession>A0A4Y2KWJ9</accession>
<dbReference type="Proteomes" id="UP000499080">
    <property type="component" value="Unassembled WGS sequence"/>
</dbReference>
<sequence>MRVDLEYRHSKLPVAGKRSRAFFYYKEVVHMEFLLLGCTVTKEEHFKVFNHRHDSVKSKRPDFWNRVGTITIMLPLIGPSWYQITVETLHSATFTTN</sequence>
<gene>
    <name evidence="1" type="ORF">AVEN_193918_1</name>
</gene>
<proteinExistence type="predicted"/>
<evidence type="ECO:0000313" key="2">
    <source>
        <dbReference type="Proteomes" id="UP000499080"/>
    </source>
</evidence>
<name>A0A4Y2KWJ9_ARAVE</name>
<keyword evidence="2" id="KW-1185">Reference proteome</keyword>
<evidence type="ECO:0000313" key="1">
    <source>
        <dbReference type="EMBL" id="GBN05736.1"/>
    </source>
</evidence>
<organism evidence="1 2">
    <name type="scientific">Araneus ventricosus</name>
    <name type="common">Orbweaver spider</name>
    <name type="synonym">Epeira ventricosa</name>
    <dbReference type="NCBI Taxonomy" id="182803"/>
    <lineage>
        <taxon>Eukaryota</taxon>
        <taxon>Metazoa</taxon>
        <taxon>Ecdysozoa</taxon>
        <taxon>Arthropoda</taxon>
        <taxon>Chelicerata</taxon>
        <taxon>Arachnida</taxon>
        <taxon>Araneae</taxon>
        <taxon>Araneomorphae</taxon>
        <taxon>Entelegynae</taxon>
        <taxon>Araneoidea</taxon>
        <taxon>Araneidae</taxon>
        <taxon>Araneus</taxon>
    </lineage>
</organism>
<comment type="caution">
    <text evidence="1">The sequence shown here is derived from an EMBL/GenBank/DDBJ whole genome shotgun (WGS) entry which is preliminary data.</text>
</comment>
<dbReference type="AlphaFoldDB" id="A0A4Y2KWJ9"/>